<evidence type="ECO:0000313" key="12">
    <source>
        <dbReference type="EMBL" id="ACU90972.1"/>
    </source>
</evidence>
<feature type="site" description="Interaction with tRNA" evidence="9">
    <location>
        <position position="323"/>
    </location>
</feature>
<evidence type="ECO:0000259" key="11">
    <source>
        <dbReference type="Pfam" id="PF20259"/>
    </source>
</evidence>
<evidence type="ECO:0000256" key="3">
    <source>
        <dbReference type="ARBA" id="ARBA00022694"/>
    </source>
</evidence>
<feature type="binding site" evidence="9">
    <location>
        <begin position="7"/>
        <end position="14"/>
    </location>
    <ligand>
        <name>ATP</name>
        <dbReference type="ChEBI" id="CHEBI:30616"/>
    </ligand>
</feature>
<dbReference type="GO" id="GO:0005737">
    <property type="term" value="C:cytoplasm"/>
    <property type="evidence" value="ECO:0007669"/>
    <property type="project" value="UniProtKB-SubCell"/>
</dbReference>
<evidence type="ECO:0000256" key="7">
    <source>
        <dbReference type="ARBA" id="ARBA00023157"/>
    </source>
</evidence>
<dbReference type="STRING" id="525897.Dbac_2897"/>
<dbReference type="GO" id="GO:0005524">
    <property type="term" value="F:ATP binding"/>
    <property type="evidence" value="ECO:0007669"/>
    <property type="project" value="UniProtKB-KW"/>
</dbReference>
<organism evidence="12 13">
    <name type="scientific">Desulfomicrobium baculatum (strain DSM 4028 / VKM B-1378 / X)</name>
    <name type="common">Desulfovibrio baculatus</name>
    <dbReference type="NCBI Taxonomy" id="525897"/>
    <lineage>
        <taxon>Bacteria</taxon>
        <taxon>Pseudomonadati</taxon>
        <taxon>Thermodesulfobacteriota</taxon>
        <taxon>Desulfovibrionia</taxon>
        <taxon>Desulfovibrionales</taxon>
        <taxon>Desulfomicrobiaceae</taxon>
        <taxon>Desulfomicrobium</taxon>
    </lineage>
</organism>
<feature type="site" description="Interaction with tRNA" evidence="9">
    <location>
        <position position="116"/>
    </location>
</feature>
<keyword evidence="6 9" id="KW-0694">RNA-binding</keyword>
<reference evidence="12 13" key="1">
    <citation type="journal article" date="2009" name="Stand. Genomic Sci.">
        <title>Complete genome sequence of Desulfomicrobium baculatum type strain (X).</title>
        <authorList>
            <person name="Copeland A."/>
            <person name="Spring S."/>
            <person name="Goker M."/>
            <person name="Schneider S."/>
            <person name="Lapidus A."/>
            <person name="Del Rio T.G."/>
            <person name="Tice H."/>
            <person name="Cheng J.F."/>
            <person name="Chen F."/>
            <person name="Nolan M."/>
            <person name="Bruce D."/>
            <person name="Goodwin L."/>
            <person name="Pitluck S."/>
            <person name="Ivanova N."/>
            <person name="Mavrommatis K."/>
            <person name="Ovchinnikova G."/>
            <person name="Pati A."/>
            <person name="Chen A."/>
            <person name="Palaniappan K."/>
            <person name="Land M."/>
            <person name="Hauser L."/>
            <person name="Chang Y.J."/>
            <person name="Jeffries C.C."/>
            <person name="Meincke L."/>
            <person name="Sims D."/>
            <person name="Brettin T."/>
            <person name="Detter J.C."/>
            <person name="Han C."/>
            <person name="Chain P."/>
            <person name="Bristow J."/>
            <person name="Eisen J.A."/>
            <person name="Markowitz V."/>
            <person name="Hugenholtz P."/>
            <person name="Kyrpides N.C."/>
            <person name="Klenk H.P."/>
            <person name="Lucas S."/>
        </authorList>
    </citation>
    <scope>NUCLEOTIDE SEQUENCE [LARGE SCALE GENOMIC DNA]</scope>
    <source>
        <strain evidence="13">DSM 4028 / VKM B-1378 / X</strain>
    </source>
</reference>
<comment type="subcellular location">
    <subcellularLocation>
        <location evidence="9">Cytoplasm</location>
    </subcellularLocation>
</comment>
<dbReference type="Gene3D" id="3.40.50.620">
    <property type="entry name" value="HUPs"/>
    <property type="match status" value="1"/>
</dbReference>
<dbReference type="RefSeq" id="WP_015775061.1">
    <property type="nucleotide sequence ID" value="NC_013173.1"/>
</dbReference>
<dbReference type="InterPro" id="IPR046884">
    <property type="entry name" value="MnmA-like_central"/>
</dbReference>
<dbReference type="EC" id="2.8.1.13" evidence="9"/>
<accession>C7LUQ7</accession>
<feature type="domain" description="tRNA-specific 2-thiouridylase MnmA-like C-terminal" evidence="10">
    <location>
        <begin position="283"/>
        <end position="340"/>
    </location>
</feature>
<evidence type="ECO:0000256" key="1">
    <source>
        <dbReference type="ARBA" id="ARBA00022555"/>
    </source>
</evidence>
<dbReference type="GO" id="GO:0032259">
    <property type="term" value="P:methylation"/>
    <property type="evidence" value="ECO:0007669"/>
    <property type="project" value="UniProtKB-KW"/>
</dbReference>
<evidence type="ECO:0000256" key="5">
    <source>
        <dbReference type="ARBA" id="ARBA00022840"/>
    </source>
</evidence>
<evidence type="ECO:0000256" key="9">
    <source>
        <dbReference type="HAMAP-Rule" id="MF_00144"/>
    </source>
</evidence>
<dbReference type="NCBIfam" id="NF001138">
    <property type="entry name" value="PRK00143.1"/>
    <property type="match status" value="1"/>
</dbReference>
<feature type="active site" description="Cysteine persulfide intermediate" evidence="9">
    <location>
        <position position="187"/>
    </location>
</feature>
<keyword evidence="4 9" id="KW-0547">Nucleotide-binding</keyword>
<proteinExistence type="inferred from homology"/>
<gene>
    <name evidence="9" type="primary">mnmA</name>
    <name evidence="12" type="ordered locus">Dbac_2897</name>
</gene>
<dbReference type="NCBIfam" id="TIGR00420">
    <property type="entry name" value="trmU"/>
    <property type="match status" value="1"/>
</dbReference>
<protein>
    <recommendedName>
        <fullName evidence="9">tRNA-specific 2-thiouridylase MnmA</fullName>
        <ecNumber evidence="9">2.8.1.13</ecNumber>
    </recommendedName>
</protein>
<dbReference type="Gene3D" id="2.30.30.280">
    <property type="entry name" value="Adenine nucleotide alpha hydrolases-like domains"/>
    <property type="match status" value="1"/>
</dbReference>
<dbReference type="InterPro" id="IPR023382">
    <property type="entry name" value="MnmA-like_central_sf"/>
</dbReference>
<keyword evidence="13" id="KW-1185">Reference proteome</keyword>
<dbReference type="Pfam" id="PF03054">
    <property type="entry name" value="tRNA_Me_trans"/>
    <property type="match status" value="1"/>
</dbReference>
<feature type="active site" description="Nucleophile" evidence="9">
    <location>
        <position position="91"/>
    </location>
</feature>
<dbReference type="Pfam" id="PF20259">
    <property type="entry name" value="tRNA_Me_trans_M"/>
    <property type="match status" value="1"/>
</dbReference>
<keyword evidence="3 9" id="KW-0819">tRNA processing</keyword>
<comment type="caution">
    <text evidence="9">Lacks conserved residue(s) required for the propagation of feature annotation.</text>
</comment>
<dbReference type="GO" id="GO:0008168">
    <property type="term" value="F:methyltransferase activity"/>
    <property type="evidence" value="ECO:0007669"/>
    <property type="project" value="UniProtKB-KW"/>
</dbReference>
<keyword evidence="5 9" id="KW-0067">ATP-binding</keyword>
<evidence type="ECO:0000256" key="8">
    <source>
        <dbReference type="ARBA" id="ARBA00051542"/>
    </source>
</evidence>
<dbReference type="FunFam" id="2.30.30.280:FF:000001">
    <property type="entry name" value="tRNA-specific 2-thiouridylase MnmA"/>
    <property type="match status" value="1"/>
</dbReference>
<keyword evidence="2 9" id="KW-0808">Transferase</keyword>
<keyword evidence="7" id="KW-1015">Disulfide bond</keyword>
<dbReference type="PANTHER" id="PTHR11933:SF5">
    <property type="entry name" value="MITOCHONDRIAL TRNA-SPECIFIC 2-THIOURIDYLASE 1"/>
    <property type="match status" value="1"/>
</dbReference>
<dbReference type="Pfam" id="PF20258">
    <property type="entry name" value="tRNA_Me_trans_C"/>
    <property type="match status" value="1"/>
</dbReference>
<evidence type="ECO:0000313" key="13">
    <source>
        <dbReference type="Proteomes" id="UP000002216"/>
    </source>
</evidence>
<dbReference type="InterPro" id="IPR004506">
    <property type="entry name" value="MnmA-like"/>
</dbReference>
<dbReference type="GO" id="GO:0000049">
    <property type="term" value="F:tRNA binding"/>
    <property type="evidence" value="ECO:0007669"/>
    <property type="project" value="UniProtKB-KW"/>
</dbReference>
<dbReference type="SUPFAM" id="SSF52402">
    <property type="entry name" value="Adenine nucleotide alpha hydrolases-like"/>
    <property type="match status" value="1"/>
</dbReference>
<dbReference type="InterPro" id="IPR046885">
    <property type="entry name" value="MnmA-like_C"/>
</dbReference>
<dbReference type="HOGENOM" id="CLU_035188_0_0_7"/>
<feature type="domain" description="tRNA-specific 2-thiouridylase MnmA-like central" evidence="11">
    <location>
        <begin position="196"/>
        <end position="258"/>
    </location>
</feature>
<dbReference type="CDD" id="cd01998">
    <property type="entry name" value="MnmA_TRMU-like"/>
    <property type="match status" value="1"/>
</dbReference>
<dbReference type="GO" id="GO:0103016">
    <property type="term" value="F:tRNA-uridine 2-sulfurtransferase activity"/>
    <property type="evidence" value="ECO:0007669"/>
    <property type="project" value="UniProtKB-EC"/>
</dbReference>
<comment type="similarity">
    <text evidence="9">Belongs to the MnmA/TRMU family.</text>
</comment>
<feature type="region of interest" description="Interaction with tRNA" evidence="9">
    <location>
        <begin position="137"/>
        <end position="139"/>
    </location>
</feature>
<dbReference type="GO" id="GO:0002143">
    <property type="term" value="P:tRNA wobble position uridine thiolation"/>
    <property type="evidence" value="ECO:0007669"/>
    <property type="project" value="TreeGrafter"/>
</dbReference>
<evidence type="ECO:0000256" key="4">
    <source>
        <dbReference type="ARBA" id="ARBA00022741"/>
    </source>
</evidence>
<keyword evidence="9" id="KW-0963">Cytoplasm</keyword>
<dbReference type="Proteomes" id="UP000002216">
    <property type="component" value="Chromosome"/>
</dbReference>
<evidence type="ECO:0000259" key="10">
    <source>
        <dbReference type="Pfam" id="PF20258"/>
    </source>
</evidence>
<dbReference type="eggNOG" id="COG0482">
    <property type="taxonomic scope" value="Bacteria"/>
</dbReference>
<dbReference type="InterPro" id="IPR014729">
    <property type="entry name" value="Rossmann-like_a/b/a_fold"/>
</dbReference>
<dbReference type="KEGG" id="dba:Dbac_2897"/>
<name>C7LUQ7_DESBD</name>
<evidence type="ECO:0000256" key="2">
    <source>
        <dbReference type="ARBA" id="ARBA00022679"/>
    </source>
</evidence>
<comment type="function">
    <text evidence="9">Catalyzes the 2-thiolation of uridine at the wobble position (U34) of tRNA, leading to the formation of s(2)U34.</text>
</comment>
<keyword evidence="1 9" id="KW-0820">tRNA-binding</keyword>
<dbReference type="PANTHER" id="PTHR11933">
    <property type="entry name" value="TRNA 5-METHYLAMINOMETHYL-2-THIOURIDYLATE -METHYLTRANSFERASE"/>
    <property type="match status" value="1"/>
</dbReference>
<keyword evidence="12" id="KW-0489">Methyltransferase</keyword>
<dbReference type="OrthoDB" id="9800696at2"/>
<dbReference type="HAMAP" id="MF_00144">
    <property type="entry name" value="tRNA_thiouridyl_MnmA"/>
    <property type="match status" value="1"/>
</dbReference>
<feature type="binding site" evidence="9">
    <location>
        <position position="115"/>
    </location>
    <ligand>
        <name>ATP</name>
        <dbReference type="ChEBI" id="CHEBI:30616"/>
    </ligand>
</feature>
<dbReference type="EMBL" id="CP001629">
    <property type="protein sequence ID" value="ACU90972.1"/>
    <property type="molecule type" value="Genomic_DNA"/>
</dbReference>
<dbReference type="AlphaFoldDB" id="C7LUQ7"/>
<sequence>MHKTAIALSGGADSLMSLLLLRETGAEVMAVHARFLGADDEALHERLHGLCAKLRVPFHLVDLRREFEELVIAPFVRAYQSGLTPNPCATCNPAIKFGLLLDRVRELGADRLATGHYARLARTPHGAALYRGLDADKDQSYFLSRVPRERFEQVIFPLADWTKSAVRQALAERGLTPPAGRESQEVCFIPSDYRDFLRERNVRLGGPGPITLADGTVLGRHAGLWNHTLGQRKGLGIAYSQPLYVTGKDFVQNRLLVGPKSETLSSGCRTGIPNLLWPPELWPGEILAQTIYRQRPEPARVSVDQTGMTITFPEPRPMPTPGQVAAVYSAEGQVLAGAVIEEASHAA</sequence>
<dbReference type="Gene3D" id="2.40.30.10">
    <property type="entry name" value="Translation factors"/>
    <property type="match status" value="1"/>
</dbReference>
<comment type="catalytic activity">
    <reaction evidence="8 9">
        <text>S-sulfanyl-L-cysteinyl-[protein] + uridine(34) in tRNA + AH2 + ATP = 2-thiouridine(34) in tRNA + L-cysteinyl-[protein] + A + AMP + diphosphate + H(+)</text>
        <dbReference type="Rhea" id="RHEA:47032"/>
        <dbReference type="Rhea" id="RHEA-COMP:10131"/>
        <dbReference type="Rhea" id="RHEA-COMP:11726"/>
        <dbReference type="Rhea" id="RHEA-COMP:11727"/>
        <dbReference type="Rhea" id="RHEA-COMP:11728"/>
        <dbReference type="ChEBI" id="CHEBI:13193"/>
        <dbReference type="ChEBI" id="CHEBI:15378"/>
        <dbReference type="ChEBI" id="CHEBI:17499"/>
        <dbReference type="ChEBI" id="CHEBI:29950"/>
        <dbReference type="ChEBI" id="CHEBI:30616"/>
        <dbReference type="ChEBI" id="CHEBI:33019"/>
        <dbReference type="ChEBI" id="CHEBI:61963"/>
        <dbReference type="ChEBI" id="CHEBI:65315"/>
        <dbReference type="ChEBI" id="CHEBI:87170"/>
        <dbReference type="ChEBI" id="CHEBI:456215"/>
        <dbReference type="EC" id="2.8.1.13"/>
    </reaction>
</comment>
<evidence type="ECO:0000256" key="6">
    <source>
        <dbReference type="ARBA" id="ARBA00022884"/>
    </source>
</evidence>